<reference evidence="1" key="1">
    <citation type="submission" date="2014-07" db="EMBL/GenBank/DDBJ databases">
        <authorList>
            <person name="Martin A.A"/>
            <person name="De Silva N."/>
        </authorList>
    </citation>
    <scope>NUCLEOTIDE SEQUENCE</scope>
</reference>
<evidence type="ECO:0000313" key="2">
    <source>
        <dbReference type="WBParaSite" id="SVE_1992400.1"/>
    </source>
</evidence>
<sequence>MKYCIDISLNFTFIFIAPNGLTNYIFISDFDINANISNDITETKENSMKSSITSFKFFSILYDFASTMDYNCEFSDIEVS</sequence>
<keyword evidence="1" id="KW-1185">Reference proteome</keyword>
<proteinExistence type="predicted"/>
<organism evidence="1 2">
    <name type="scientific">Strongyloides venezuelensis</name>
    <name type="common">Threadworm</name>
    <dbReference type="NCBI Taxonomy" id="75913"/>
    <lineage>
        <taxon>Eukaryota</taxon>
        <taxon>Metazoa</taxon>
        <taxon>Ecdysozoa</taxon>
        <taxon>Nematoda</taxon>
        <taxon>Chromadorea</taxon>
        <taxon>Rhabditida</taxon>
        <taxon>Tylenchina</taxon>
        <taxon>Panagrolaimomorpha</taxon>
        <taxon>Strongyloidoidea</taxon>
        <taxon>Strongyloididae</taxon>
        <taxon>Strongyloides</taxon>
    </lineage>
</organism>
<dbReference type="Proteomes" id="UP000035680">
    <property type="component" value="Unassembled WGS sequence"/>
</dbReference>
<dbReference type="WBParaSite" id="SVE_1992400.1">
    <property type="protein sequence ID" value="SVE_1992400.1"/>
    <property type="gene ID" value="SVE_1992400"/>
</dbReference>
<accession>A0A0K0G5A8</accession>
<name>A0A0K0G5A8_STRVS</name>
<protein>
    <submittedName>
        <fullName evidence="2">Uncharacterized protein</fullName>
    </submittedName>
</protein>
<dbReference type="AlphaFoldDB" id="A0A0K0G5A8"/>
<evidence type="ECO:0000313" key="1">
    <source>
        <dbReference type="Proteomes" id="UP000035680"/>
    </source>
</evidence>
<reference evidence="2" key="2">
    <citation type="submission" date="2015-08" db="UniProtKB">
        <authorList>
            <consortium name="WormBaseParasite"/>
        </authorList>
    </citation>
    <scope>IDENTIFICATION</scope>
</reference>